<dbReference type="Proteomes" id="UP000268056">
    <property type="component" value="Unassembled WGS sequence"/>
</dbReference>
<evidence type="ECO:0000256" key="2">
    <source>
        <dbReference type="ARBA" id="ARBA00022598"/>
    </source>
</evidence>
<dbReference type="Pfam" id="PF06508">
    <property type="entry name" value="QueC"/>
    <property type="match status" value="1"/>
</dbReference>
<dbReference type="PANTHER" id="PTHR42914:SF1">
    <property type="entry name" value="7-CYANO-7-DEAZAGUANINE SYNTHASE"/>
    <property type="match status" value="1"/>
</dbReference>
<evidence type="ECO:0000256" key="8">
    <source>
        <dbReference type="ARBA" id="ARBA00037993"/>
    </source>
</evidence>
<evidence type="ECO:0000256" key="6">
    <source>
        <dbReference type="ARBA" id="ARBA00022833"/>
    </source>
</evidence>
<dbReference type="RefSeq" id="WP_117140231.1">
    <property type="nucleotide sequence ID" value="NZ_RBQC01000130.1"/>
</dbReference>
<evidence type="ECO:0000256" key="7">
    <source>
        <dbReference type="ARBA" id="ARBA00022840"/>
    </source>
</evidence>
<evidence type="ECO:0000256" key="9">
    <source>
        <dbReference type="ARBA" id="ARBA00039149"/>
    </source>
</evidence>
<keyword evidence="2" id="KW-0436">Ligase</keyword>
<comment type="similarity">
    <text evidence="8">Belongs to the QueC family.</text>
</comment>
<dbReference type="GO" id="GO:0016874">
    <property type="term" value="F:ligase activity"/>
    <property type="evidence" value="ECO:0007669"/>
    <property type="project" value="UniProtKB-KW"/>
</dbReference>
<protein>
    <recommendedName>
        <fullName evidence="9">7-cyano-7-deazaguanine synthase</fullName>
        <ecNumber evidence="9">6.3.4.20</ecNumber>
    </recommendedName>
</protein>
<evidence type="ECO:0000256" key="5">
    <source>
        <dbReference type="ARBA" id="ARBA00022785"/>
    </source>
</evidence>
<dbReference type="EMBL" id="RBQC01000130">
    <property type="protein sequence ID" value="RMO84164.1"/>
    <property type="molecule type" value="Genomic_DNA"/>
</dbReference>
<keyword evidence="3" id="KW-0479">Metal-binding</keyword>
<dbReference type="EC" id="6.3.4.20" evidence="9"/>
<proteinExistence type="inferred from homology"/>
<comment type="catalytic activity">
    <reaction evidence="10">
        <text>7-carboxy-7-carbaguanine + NH4(+) + 2 ATP = 7-cyano-7-carbaguanine + 2 AMP + 2 diphosphate + 2 H(+)</text>
        <dbReference type="Rhea" id="RHEA:27982"/>
        <dbReference type="ChEBI" id="CHEBI:15378"/>
        <dbReference type="ChEBI" id="CHEBI:28938"/>
        <dbReference type="ChEBI" id="CHEBI:30616"/>
        <dbReference type="ChEBI" id="CHEBI:33019"/>
        <dbReference type="ChEBI" id="CHEBI:45075"/>
        <dbReference type="ChEBI" id="CHEBI:61036"/>
        <dbReference type="ChEBI" id="CHEBI:456215"/>
        <dbReference type="EC" id="6.3.4.20"/>
    </reaction>
</comment>
<dbReference type="GO" id="GO:0005524">
    <property type="term" value="F:ATP binding"/>
    <property type="evidence" value="ECO:0007669"/>
    <property type="project" value="UniProtKB-KW"/>
</dbReference>
<keyword evidence="6" id="KW-0862">Zinc</keyword>
<evidence type="ECO:0000256" key="10">
    <source>
        <dbReference type="ARBA" id="ARBA00047890"/>
    </source>
</evidence>
<keyword evidence="5" id="KW-0671">Queuosine biosynthesis</keyword>
<sequence length="197" mass="21110">MSIVTLVSGGLDSTLVAKLALEEGLQIFPLFVDYGQRARDRELAACQLAMSKLGLPEPAVAELSGFGKLIRSGLTDSSLHIVDDAFTPGRNMLFLLTAAAFAHQQNADAISIGLLHESTSLFPDQTSLFLVEAERMISLCMGRPIKVLAPLSSFTKQDVVALAEAKGISQTYSCHLGEEEPCGDCIACNEFKFEGAE</sequence>
<dbReference type="GO" id="GO:0046872">
    <property type="term" value="F:metal ion binding"/>
    <property type="evidence" value="ECO:0007669"/>
    <property type="project" value="UniProtKB-KW"/>
</dbReference>
<keyword evidence="4" id="KW-0547">Nucleotide-binding</keyword>
<reference evidence="11 12" key="1">
    <citation type="submission" date="2018-08" db="EMBL/GenBank/DDBJ databases">
        <title>Recombination of ecologically and evolutionarily significant loci maintains genetic cohesion in the Pseudomonas syringae species complex.</title>
        <authorList>
            <person name="Dillon M."/>
            <person name="Thakur S."/>
            <person name="Almeida R.N.D."/>
            <person name="Weir B.S."/>
            <person name="Guttman D.S."/>
        </authorList>
    </citation>
    <scope>NUCLEOTIDE SEQUENCE [LARGE SCALE GENOMIC DNA]</scope>
    <source>
        <strain evidence="11 12">ICMP 4092</strain>
    </source>
</reference>
<comment type="pathway">
    <text evidence="1">Purine metabolism; 7-cyano-7-deazaguanine biosynthesis.</text>
</comment>
<organism evidence="11 12">
    <name type="scientific">Pseudomonas syringae pv. tagetis</name>
    <dbReference type="NCBI Taxonomy" id="129140"/>
    <lineage>
        <taxon>Bacteria</taxon>
        <taxon>Pseudomonadati</taxon>
        <taxon>Pseudomonadota</taxon>
        <taxon>Gammaproteobacteria</taxon>
        <taxon>Pseudomonadales</taxon>
        <taxon>Pseudomonadaceae</taxon>
        <taxon>Pseudomonas</taxon>
    </lineage>
</organism>
<evidence type="ECO:0000256" key="4">
    <source>
        <dbReference type="ARBA" id="ARBA00022741"/>
    </source>
</evidence>
<dbReference type="Gene3D" id="3.40.50.620">
    <property type="entry name" value="HUPs"/>
    <property type="match status" value="1"/>
</dbReference>
<dbReference type="InterPro" id="IPR018317">
    <property type="entry name" value="QueC"/>
</dbReference>
<name>A0A3M3YR20_9PSED</name>
<dbReference type="InterPro" id="IPR014729">
    <property type="entry name" value="Rossmann-like_a/b/a_fold"/>
</dbReference>
<keyword evidence="7" id="KW-0067">ATP-binding</keyword>
<evidence type="ECO:0000313" key="11">
    <source>
        <dbReference type="EMBL" id="RMO84164.1"/>
    </source>
</evidence>
<dbReference type="PIRSF" id="PIRSF006293">
    <property type="entry name" value="ExsB"/>
    <property type="match status" value="1"/>
</dbReference>
<comment type="caution">
    <text evidence="11">The sequence shown here is derived from an EMBL/GenBank/DDBJ whole genome shotgun (WGS) entry which is preliminary data.</text>
</comment>
<evidence type="ECO:0000256" key="1">
    <source>
        <dbReference type="ARBA" id="ARBA00005061"/>
    </source>
</evidence>
<gene>
    <name evidence="11" type="ORF">ALQ32_01949</name>
</gene>
<evidence type="ECO:0000256" key="3">
    <source>
        <dbReference type="ARBA" id="ARBA00022723"/>
    </source>
</evidence>
<evidence type="ECO:0000313" key="12">
    <source>
        <dbReference type="Proteomes" id="UP000268056"/>
    </source>
</evidence>
<dbReference type="GO" id="GO:0008616">
    <property type="term" value="P:tRNA queuosine(34) biosynthetic process"/>
    <property type="evidence" value="ECO:0007669"/>
    <property type="project" value="UniProtKB-KW"/>
</dbReference>
<dbReference type="SUPFAM" id="SSF52402">
    <property type="entry name" value="Adenine nucleotide alpha hydrolases-like"/>
    <property type="match status" value="1"/>
</dbReference>
<accession>A0A3M3YR20</accession>
<dbReference type="PANTHER" id="PTHR42914">
    <property type="entry name" value="7-CYANO-7-DEAZAGUANINE SYNTHASE"/>
    <property type="match status" value="1"/>
</dbReference>
<dbReference type="AlphaFoldDB" id="A0A3M3YR20"/>